<feature type="domain" description="4'-phosphopantetheinyl transferase N-terminal" evidence="3">
    <location>
        <begin position="360"/>
        <end position="442"/>
    </location>
</feature>
<dbReference type="SUPFAM" id="SSF56214">
    <property type="entry name" value="4'-phosphopantetheinyl transferase"/>
    <property type="match status" value="1"/>
</dbReference>
<dbReference type="GO" id="GO:0000287">
    <property type="term" value="F:magnesium ion binding"/>
    <property type="evidence" value="ECO:0007669"/>
    <property type="project" value="InterPro"/>
</dbReference>
<dbReference type="STRING" id="4846.A0A367JVR6"/>
<dbReference type="Proteomes" id="UP000253551">
    <property type="component" value="Unassembled WGS sequence"/>
</dbReference>
<dbReference type="OrthoDB" id="2280317at2759"/>
<evidence type="ECO:0000256" key="2">
    <source>
        <dbReference type="ARBA" id="ARBA00022679"/>
    </source>
</evidence>
<dbReference type="GO" id="GO:0008897">
    <property type="term" value="F:holo-[acyl-carrier-protein] synthase activity"/>
    <property type="evidence" value="ECO:0007669"/>
    <property type="project" value="UniProtKB-EC"/>
</dbReference>
<evidence type="ECO:0000313" key="5">
    <source>
        <dbReference type="Proteomes" id="UP000253551"/>
    </source>
</evidence>
<accession>A0A367JVR6</accession>
<dbReference type="Gene3D" id="3.90.470.20">
    <property type="entry name" value="4'-phosphopantetheinyl transferase domain"/>
    <property type="match status" value="1"/>
</dbReference>
<dbReference type="GO" id="GO:0019878">
    <property type="term" value="P:lysine biosynthetic process via aminoadipic acid"/>
    <property type="evidence" value="ECO:0007669"/>
    <property type="project" value="TreeGrafter"/>
</dbReference>
<dbReference type="EMBL" id="PJQM01002613">
    <property type="protein sequence ID" value="RCH94033.1"/>
    <property type="molecule type" value="Genomic_DNA"/>
</dbReference>
<evidence type="ECO:0000313" key="4">
    <source>
        <dbReference type="EMBL" id="RCH94033.1"/>
    </source>
</evidence>
<sequence>MYTFKEEQHSYEDALDLKHKETEATAKEHHLKQTTINMTFDTVEDVEGFTSTVFKGNREKVFTVEPSFMLPRKKDELFYDHSQKCVIIQYYHDAYFEDRHHQSDEMYHYHSTRNKRRQRSMMNINQQESIDNDDQRRHSAYELMPNALSSQNRKREPITPQDEFVYDLATADPRYTYNHCLGMGDESQDDVTQSNTLFSTPSAMIRTPSPKCIQKKKKWLKCVLSSTKQALKKKLGKGHPLPSIQVISATNELGDVLNCVQQKEIMSQLNQPLPSRQVQLSPEKTRITSLPRIWVFRLIEEGMHNDTTQVVWTGFDFENQQKMEKGHASLVLYDSHIGCSTMAVTVQPLENKGHYFTDQGQQFQEALSWLPVDERPSVMRFKFDRDRHLALASRLIRRYYFSRLLNRHWSDLEFTILPGGKPSLKGCSLDFNLSHESHWVIFGCVKE</sequence>
<dbReference type="GO" id="GO:0005829">
    <property type="term" value="C:cytosol"/>
    <property type="evidence" value="ECO:0007669"/>
    <property type="project" value="TreeGrafter"/>
</dbReference>
<reference evidence="4 5" key="1">
    <citation type="journal article" date="2018" name="G3 (Bethesda)">
        <title>Phylogenetic and Phylogenomic Definition of Rhizopus Species.</title>
        <authorList>
            <person name="Gryganskyi A.P."/>
            <person name="Golan J."/>
            <person name="Dolatabadi S."/>
            <person name="Mondo S."/>
            <person name="Robb S."/>
            <person name="Idnurm A."/>
            <person name="Muszewska A."/>
            <person name="Steczkiewicz K."/>
            <person name="Masonjones S."/>
            <person name="Liao H.L."/>
            <person name="Gajdeczka M.T."/>
            <person name="Anike F."/>
            <person name="Vuek A."/>
            <person name="Anishchenko I.M."/>
            <person name="Voigt K."/>
            <person name="de Hoog G.S."/>
            <person name="Smith M.E."/>
            <person name="Heitman J."/>
            <person name="Vilgalys R."/>
            <person name="Stajich J.E."/>
        </authorList>
    </citation>
    <scope>NUCLEOTIDE SEQUENCE [LARGE SCALE GENOMIC DNA]</scope>
    <source>
        <strain evidence="4 5">LSU 92-RS-03</strain>
    </source>
</reference>
<dbReference type="InterPro" id="IPR037143">
    <property type="entry name" value="4-PPantetheinyl_Trfase_dom_sf"/>
</dbReference>
<name>A0A367JVR6_RHIST</name>
<dbReference type="InterPro" id="IPR050559">
    <property type="entry name" value="P-Pant_transferase_sf"/>
</dbReference>
<dbReference type="PANTHER" id="PTHR12215">
    <property type="entry name" value="PHOSPHOPANTETHEINE TRANSFERASE"/>
    <property type="match status" value="1"/>
</dbReference>
<dbReference type="InterPro" id="IPR055066">
    <property type="entry name" value="AASDHPPT_N"/>
</dbReference>
<dbReference type="PANTHER" id="PTHR12215:SF10">
    <property type="entry name" value="L-AMINOADIPATE-SEMIALDEHYDE DEHYDROGENASE-PHOSPHOPANTETHEINYL TRANSFERASE"/>
    <property type="match status" value="1"/>
</dbReference>
<evidence type="ECO:0000256" key="1">
    <source>
        <dbReference type="ARBA" id="ARBA00013172"/>
    </source>
</evidence>
<gene>
    <name evidence="4" type="ORF">CU098_009471</name>
</gene>
<evidence type="ECO:0000259" key="3">
    <source>
        <dbReference type="Pfam" id="PF22624"/>
    </source>
</evidence>
<keyword evidence="2" id="KW-0808">Transferase</keyword>
<dbReference type="EC" id="2.7.8.7" evidence="1"/>
<protein>
    <recommendedName>
        <fullName evidence="1">holo-[acyl-carrier-protein] synthase</fullName>
        <ecNumber evidence="1">2.7.8.7</ecNumber>
    </recommendedName>
</protein>
<comment type="caution">
    <text evidence="4">The sequence shown here is derived from an EMBL/GenBank/DDBJ whole genome shotgun (WGS) entry which is preliminary data.</text>
</comment>
<organism evidence="4 5">
    <name type="scientific">Rhizopus stolonifer</name>
    <name type="common">Rhizopus nigricans</name>
    <dbReference type="NCBI Taxonomy" id="4846"/>
    <lineage>
        <taxon>Eukaryota</taxon>
        <taxon>Fungi</taxon>
        <taxon>Fungi incertae sedis</taxon>
        <taxon>Mucoromycota</taxon>
        <taxon>Mucoromycotina</taxon>
        <taxon>Mucoromycetes</taxon>
        <taxon>Mucorales</taxon>
        <taxon>Mucorineae</taxon>
        <taxon>Rhizopodaceae</taxon>
        <taxon>Rhizopus</taxon>
    </lineage>
</organism>
<feature type="non-terminal residue" evidence="4">
    <location>
        <position position="447"/>
    </location>
</feature>
<dbReference type="Pfam" id="PF22624">
    <property type="entry name" value="AASDHPPT_N"/>
    <property type="match status" value="1"/>
</dbReference>
<proteinExistence type="predicted"/>
<dbReference type="AlphaFoldDB" id="A0A367JVR6"/>
<keyword evidence="5" id="KW-1185">Reference proteome</keyword>